<evidence type="ECO:0000256" key="4">
    <source>
        <dbReference type="PROSITE-ProRule" id="PRU00409"/>
    </source>
</evidence>
<dbReference type="GO" id="GO:0046872">
    <property type="term" value="F:metal ion binding"/>
    <property type="evidence" value="ECO:0007669"/>
    <property type="project" value="InterPro"/>
</dbReference>
<dbReference type="Pfam" id="PF13535">
    <property type="entry name" value="ATP-grasp_4"/>
    <property type="match status" value="1"/>
</dbReference>
<evidence type="ECO:0000256" key="2">
    <source>
        <dbReference type="ARBA" id="ARBA00022741"/>
    </source>
</evidence>
<evidence type="ECO:0000259" key="5">
    <source>
        <dbReference type="PROSITE" id="PS50975"/>
    </source>
</evidence>
<dbReference type="PANTHER" id="PTHR43585:SF2">
    <property type="entry name" value="ATP-GRASP ENZYME FSQD"/>
    <property type="match status" value="1"/>
</dbReference>
<gene>
    <name evidence="6" type="ORF">F4Y08_05860</name>
</gene>
<evidence type="ECO:0000313" key="6">
    <source>
        <dbReference type="EMBL" id="MYD89853.1"/>
    </source>
</evidence>
<feature type="domain" description="ATP-grasp" evidence="5">
    <location>
        <begin position="123"/>
        <end position="322"/>
    </location>
</feature>
<reference evidence="6" key="1">
    <citation type="submission" date="2019-09" db="EMBL/GenBank/DDBJ databases">
        <title>Characterisation of the sponge microbiome using genome-centric metagenomics.</title>
        <authorList>
            <person name="Engelberts J.P."/>
            <person name="Robbins S.J."/>
            <person name="De Goeij J.M."/>
            <person name="Aranda M."/>
            <person name="Bell S.C."/>
            <person name="Webster N.S."/>
        </authorList>
    </citation>
    <scope>NUCLEOTIDE SEQUENCE</scope>
    <source>
        <strain evidence="6">SB0662_bin_9</strain>
    </source>
</reference>
<keyword evidence="3 4" id="KW-0067">ATP-binding</keyword>
<dbReference type="PROSITE" id="PS50975">
    <property type="entry name" value="ATP_GRASP"/>
    <property type="match status" value="1"/>
</dbReference>
<dbReference type="SUPFAM" id="SSF56059">
    <property type="entry name" value="Glutathione synthetase ATP-binding domain-like"/>
    <property type="match status" value="1"/>
</dbReference>
<dbReference type="GO" id="GO:0005524">
    <property type="term" value="F:ATP binding"/>
    <property type="evidence" value="ECO:0007669"/>
    <property type="project" value="UniProtKB-UniRule"/>
</dbReference>
<dbReference type="PANTHER" id="PTHR43585">
    <property type="entry name" value="FUMIPYRROLE BIOSYNTHESIS PROTEIN C"/>
    <property type="match status" value="1"/>
</dbReference>
<dbReference type="EMBL" id="VXPY01000037">
    <property type="protein sequence ID" value="MYD89853.1"/>
    <property type="molecule type" value="Genomic_DNA"/>
</dbReference>
<dbReference type="AlphaFoldDB" id="A0A6B1DT40"/>
<evidence type="ECO:0000256" key="3">
    <source>
        <dbReference type="ARBA" id="ARBA00022840"/>
    </source>
</evidence>
<dbReference type="InterPro" id="IPR040570">
    <property type="entry name" value="LAL_C2"/>
</dbReference>
<dbReference type="InterPro" id="IPR052032">
    <property type="entry name" value="ATP-dep_AA_Ligase"/>
</dbReference>
<dbReference type="GO" id="GO:0016874">
    <property type="term" value="F:ligase activity"/>
    <property type="evidence" value="ECO:0007669"/>
    <property type="project" value="UniProtKB-KW"/>
</dbReference>
<proteinExistence type="predicted"/>
<dbReference type="Pfam" id="PF18603">
    <property type="entry name" value="LAL_C2"/>
    <property type="match status" value="1"/>
</dbReference>
<dbReference type="Gene3D" id="3.30.470.20">
    <property type="entry name" value="ATP-grasp fold, B domain"/>
    <property type="match status" value="1"/>
</dbReference>
<organism evidence="6">
    <name type="scientific">Caldilineaceae bacterium SB0662_bin_9</name>
    <dbReference type="NCBI Taxonomy" id="2605258"/>
    <lineage>
        <taxon>Bacteria</taxon>
        <taxon>Bacillati</taxon>
        <taxon>Chloroflexota</taxon>
        <taxon>Caldilineae</taxon>
        <taxon>Caldilineales</taxon>
        <taxon>Caldilineaceae</taxon>
    </lineage>
</organism>
<name>A0A6B1DT40_9CHLR</name>
<comment type="caution">
    <text evidence="6">The sequence shown here is derived from an EMBL/GenBank/DDBJ whole genome shotgun (WGS) entry which is preliminary data.</text>
</comment>
<accession>A0A6B1DT40</accession>
<protein>
    <submittedName>
        <fullName evidence="6">ATP-grasp domain-containing protein</fullName>
    </submittedName>
</protein>
<dbReference type="InterPro" id="IPR011761">
    <property type="entry name" value="ATP-grasp"/>
</dbReference>
<sequence length="424" mass="44793">MDLPVSAPDRVEAGHVLLLGTPGSYRLRPFLDAAAQLGVRASTAVDMPWELAGDGRHGHGFPFAEVETCVDLIDGLHRTLPLNAILAVDDSGSLLAAAASLELGLPHNSPEAALAASDKHRMRQVLAESGLNCPRFQLVTADMNPLDAAADVGFPLIIKPLGANGSQGVMRIDNPEELPKAVARLAAIIGSDPGQRRSDFLMESYIPGVEVAVEALAHGSALTVLAIFDKPDPLEGPFFEETIYVTPSRLAADTQESVRRSTQRAAAALGLGFGPIHAEMRINDDGVWILELAGRSIGGLCSRTLRFDTGVSLEALILQQTCGLSLSLHRNRDTAQGVMMIPIPESGILCAVDGVCNAEAVNMVNDVEISALPGTSLQALPEGNSYLGFIFANGPHPESVEQALRDAHACLDIRIEPEIPLVAG</sequence>
<evidence type="ECO:0000256" key="1">
    <source>
        <dbReference type="ARBA" id="ARBA00022598"/>
    </source>
</evidence>
<keyword evidence="1" id="KW-0436">Ligase</keyword>
<keyword evidence="2 4" id="KW-0547">Nucleotide-binding</keyword>